<feature type="coiled-coil region" evidence="2">
    <location>
        <begin position="15"/>
        <end position="42"/>
    </location>
</feature>
<dbReference type="InterPro" id="IPR036689">
    <property type="entry name" value="ESAT-6-like_sf"/>
</dbReference>
<accession>A0ABN1GFQ3</accession>
<evidence type="ECO:0000256" key="1">
    <source>
        <dbReference type="RuleBase" id="RU362001"/>
    </source>
</evidence>
<dbReference type="NCBIfam" id="TIGR03930">
    <property type="entry name" value="WXG100_ESAT6"/>
    <property type="match status" value="1"/>
</dbReference>
<dbReference type="InterPro" id="IPR010310">
    <property type="entry name" value="T7SS_ESAT-6-like"/>
</dbReference>
<sequence length="99" mass="10924">MPNVNVTYEEMRSAASRLNAGREEITQKLNELQKLVNSLVNGGYVTDTSSKQFEASFHEFSTGAAKTISGLEDMGRYLTTAADTFQRADQDLSSALNRQ</sequence>
<dbReference type="Pfam" id="PF06013">
    <property type="entry name" value="WXG100"/>
    <property type="match status" value="1"/>
</dbReference>
<comment type="similarity">
    <text evidence="1">Belongs to the WXG100 family.</text>
</comment>
<dbReference type="RefSeq" id="WP_344602413.1">
    <property type="nucleotide sequence ID" value="NZ_BAAAHE010000008.1"/>
</dbReference>
<dbReference type="Proteomes" id="UP001500957">
    <property type="component" value="Unassembled WGS sequence"/>
</dbReference>
<keyword evidence="2" id="KW-0175">Coiled coil</keyword>
<gene>
    <name evidence="3" type="ORF">GCM10009547_10750</name>
</gene>
<organism evidence="3 4">
    <name type="scientific">Sporichthya brevicatena</name>
    <dbReference type="NCBI Taxonomy" id="171442"/>
    <lineage>
        <taxon>Bacteria</taxon>
        <taxon>Bacillati</taxon>
        <taxon>Actinomycetota</taxon>
        <taxon>Actinomycetes</taxon>
        <taxon>Sporichthyales</taxon>
        <taxon>Sporichthyaceae</taxon>
        <taxon>Sporichthya</taxon>
    </lineage>
</organism>
<evidence type="ECO:0000313" key="4">
    <source>
        <dbReference type="Proteomes" id="UP001500957"/>
    </source>
</evidence>
<reference evidence="3 4" key="1">
    <citation type="journal article" date="2019" name="Int. J. Syst. Evol. Microbiol.">
        <title>The Global Catalogue of Microorganisms (GCM) 10K type strain sequencing project: providing services to taxonomists for standard genome sequencing and annotation.</title>
        <authorList>
            <consortium name="The Broad Institute Genomics Platform"/>
            <consortium name="The Broad Institute Genome Sequencing Center for Infectious Disease"/>
            <person name="Wu L."/>
            <person name="Ma J."/>
        </authorList>
    </citation>
    <scope>NUCLEOTIDE SEQUENCE [LARGE SCALE GENOMIC DNA]</scope>
    <source>
        <strain evidence="3 4">JCM 10671</strain>
    </source>
</reference>
<dbReference type="EMBL" id="BAAAHE010000008">
    <property type="protein sequence ID" value="GAA0610573.1"/>
    <property type="molecule type" value="Genomic_DNA"/>
</dbReference>
<protein>
    <recommendedName>
        <fullName evidence="1">ESAT-6-like protein</fullName>
    </recommendedName>
</protein>
<name>A0ABN1GFQ3_9ACTN</name>
<dbReference type="SUPFAM" id="SSF140453">
    <property type="entry name" value="EsxAB dimer-like"/>
    <property type="match status" value="1"/>
</dbReference>
<proteinExistence type="inferred from homology"/>
<dbReference type="Gene3D" id="1.10.287.1060">
    <property type="entry name" value="ESAT-6-like"/>
    <property type="match status" value="1"/>
</dbReference>
<evidence type="ECO:0000256" key="2">
    <source>
        <dbReference type="SAM" id="Coils"/>
    </source>
</evidence>
<evidence type="ECO:0000313" key="3">
    <source>
        <dbReference type="EMBL" id="GAA0610573.1"/>
    </source>
</evidence>
<comment type="caution">
    <text evidence="3">The sequence shown here is derived from an EMBL/GenBank/DDBJ whole genome shotgun (WGS) entry which is preliminary data.</text>
</comment>
<keyword evidence="4" id="KW-1185">Reference proteome</keyword>